<evidence type="ECO:0000313" key="4">
    <source>
        <dbReference type="EMBL" id="TDD93936.1"/>
    </source>
</evidence>
<reference evidence="4 5" key="1">
    <citation type="submission" date="2019-03" db="EMBL/GenBank/DDBJ databases">
        <title>Draft genome sequences of novel Actinobacteria.</title>
        <authorList>
            <person name="Sahin N."/>
            <person name="Ay H."/>
            <person name="Saygin H."/>
        </authorList>
    </citation>
    <scope>NUCLEOTIDE SEQUENCE [LARGE SCALE GENOMIC DNA]</scope>
    <source>
        <strain evidence="4 5">H3C3</strain>
    </source>
</reference>
<evidence type="ECO:0000256" key="1">
    <source>
        <dbReference type="SAM" id="MobiDB-lite"/>
    </source>
</evidence>
<dbReference type="EMBL" id="SMKU01000024">
    <property type="protein sequence ID" value="TDD93936.1"/>
    <property type="molecule type" value="Genomic_DNA"/>
</dbReference>
<keyword evidence="2" id="KW-0472">Membrane</keyword>
<organism evidence="4 5">
    <name type="scientific">Actinomadura rubrisoli</name>
    <dbReference type="NCBI Taxonomy" id="2530368"/>
    <lineage>
        <taxon>Bacteria</taxon>
        <taxon>Bacillati</taxon>
        <taxon>Actinomycetota</taxon>
        <taxon>Actinomycetes</taxon>
        <taxon>Streptosporangiales</taxon>
        <taxon>Thermomonosporaceae</taxon>
        <taxon>Actinomadura</taxon>
    </lineage>
</organism>
<dbReference type="RefSeq" id="WP_131890471.1">
    <property type="nucleotide sequence ID" value="NZ_SMKU01000024.1"/>
</dbReference>
<protein>
    <recommendedName>
        <fullName evidence="3">Protein kinase domain-containing protein</fullName>
    </recommendedName>
</protein>
<feature type="compositionally biased region" description="Basic and acidic residues" evidence="1">
    <location>
        <begin position="283"/>
        <end position="302"/>
    </location>
</feature>
<evidence type="ECO:0000259" key="3">
    <source>
        <dbReference type="PROSITE" id="PS50011"/>
    </source>
</evidence>
<evidence type="ECO:0000313" key="5">
    <source>
        <dbReference type="Proteomes" id="UP000294513"/>
    </source>
</evidence>
<name>A0A4R5C5X4_9ACTN</name>
<keyword evidence="5" id="KW-1185">Reference proteome</keyword>
<dbReference type="OrthoDB" id="4028076at2"/>
<dbReference type="SUPFAM" id="SSF56112">
    <property type="entry name" value="Protein kinase-like (PK-like)"/>
    <property type="match status" value="1"/>
</dbReference>
<keyword evidence="2" id="KW-1133">Transmembrane helix</keyword>
<feature type="domain" description="Protein kinase" evidence="3">
    <location>
        <begin position="1"/>
        <end position="278"/>
    </location>
</feature>
<feature type="region of interest" description="Disordered" evidence="1">
    <location>
        <begin position="283"/>
        <end position="308"/>
    </location>
</feature>
<sequence>MNEVTARPATRRRLSYLDVRTGRLVEAELVAANGNGAEVKLETAEGAFEARLLRSGSAGHRALDNEIITGLRLRRRLAGRPHPGEVAGLIGYNTAGGEPFALAEPYRGDPCGAEAGRLLPHDLHRFQVSLLVGVRLLAAAGIVHRALGPRTVRWDGDRVQITGFAHAAVPGEPRTAVGAPPWSAPEQHPEHVAGDVTDRDDLWAVGRLILYMATGEENRGPDAAELPPELGRLVDGVFAPPGERPAVTEMLRRVEAADPVPYGPEPDPGLVAGRREFFHVRQTKDPKTAPVREGEQKPETGGRKSRLGRLPSIWREKNRPSAHWAWLAVSVIALLALAARLIGG</sequence>
<dbReference type="GO" id="GO:0005524">
    <property type="term" value="F:ATP binding"/>
    <property type="evidence" value="ECO:0007669"/>
    <property type="project" value="InterPro"/>
</dbReference>
<accession>A0A4R5C5X4</accession>
<dbReference type="InterPro" id="IPR000719">
    <property type="entry name" value="Prot_kinase_dom"/>
</dbReference>
<dbReference type="GO" id="GO:0004672">
    <property type="term" value="F:protein kinase activity"/>
    <property type="evidence" value="ECO:0007669"/>
    <property type="project" value="InterPro"/>
</dbReference>
<dbReference type="Proteomes" id="UP000294513">
    <property type="component" value="Unassembled WGS sequence"/>
</dbReference>
<keyword evidence="2" id="KW-0812">Transmembrane</keyword>
<gene>
    <name evidence="4" type="ORF">E1298_07920</name>
</gene>
<dbReference type="AlphaFoldDB" id="A0A4R5C5X4"/>
<evidence type="ECO:0000256" key="2">
    <source>
        <dbReference type="SAM" id="Phobius"/>
    </source>
</evidence>
<dbReference type="InterPro" id="IPR011009">
    <property type="entry name" value="Kinase-like_dom_sf"/>
</dbReference>
<feature type="transmembrane region" description="Helical" evidence="2">
    <location>
        <begin position="324"/>
        <end position="343"/>
    </location>
</feature>
<dbReference type="Gene3D" id="1.10.510.10">
    <property type="entry name" value="Transferase(Phosphotransferase) domain 1"/>
    <property type="match status" value="1"/>
</dbReference>
<feature type="region of interest" description="Disordered" evidence="1">
    <location>
        <begin position="172"/>
        <end position="193"/>
    </location>
</feature>
<proteinExistence type="predicted"/>
<comment type="caution">
    <text evidence="4">The sequence shown here is derived from an EMBL/GenBank/DDBJ whole genome shotgun (WGS) entry which is preliminary data.</text>
</comment>
<dbReference type="PROSITE" id="PS50011">
    <property type="entry name" value="PROTEIN_KINASE_DOM"/>
    <property type="match status" value="1"/>
</dbReference>